<dbReference type="Proteomes" id="UP000598227">
    <property type="component" value="Unassembled WGS sequence"/>
</dbReference>
<dbReference type="PANTHER" id="PTHR43800">
    <property type="entry name" value="PEPTIDYL-LYSINE N-ACETYLTRANSFERASE YJAB"/>
    <property type="match status" value="1"/>
</dbReference>
<dbReference type="Gene3D" id="3.40.630.30">
    <property type="match status" value="1"/>
</dbReference>
<dbReference type="InterPro" id="IPR016181">
    <property type="entry name" value="Acyl_CoA_acyltransferase"/>
</dbReference>
<dbReference type="InterPro" id="IPR000182">
    <property type="entry name" value="GNAT_dom"/>
</dbReference>
<proteinExistence type="predicted"/>
<comment type="caution">
    <text evidence="4">The sequence shown here is derived from an EMBL/GenBank/DDBJ whole genome shotgun (WGS) entry which is preliminary data.</text>
</comment>
<evidence type="ECO:0000256" key="1">
    <source>
        <dbReference type="ARBA" id="ARBA00022679"/>
    </source>
</evidence>
<keyword evidence="5" id="KW-1185">Reference proteome</keyword>
<evidence type="ECO:0000313" key="5">
    <source>
        <dbReference type="Proteomes" id="UP000598227"/>
    </source>
</evidence>
<dbReference type="EMBL" id="JACZEP010000007">
    <property type="protein sequence ID" value="MBE1206909.1"/>
    <property type="molecule type" value="Genomic_DNA"/>
</dbReference>
<protein>
    <submittedName>
        <fullName evidence="4">GNAT family N-acetyltransferase</fullName>
    </submittedName>
</protein>
<gene>
    <name evidence="4" type="ORF">IHE39_21680</name>
</gene>
<keyword evidence="1" id="KW-0808">Transferase</keyword>
<dbReference type="PANTHER" id="PTHR43800:SF1">
    <property type="entry name" value="PEPTIDYL-LYSINE N-ACETYLTRANSFERASE YJAB"/>
    <property type="match status" value="1"/>
</dbReference>
<dbReference type="Pfam" id="PF00583">
    <property type="entry name" value="Acetyltransf_1"/>
    <property type="match status" value="1"/>
</dbReference>
<dbReference type="RefSeq" id="WP_192567924.1">
    <property type="nucleotide sequence ID" value="NZ_JACZEP010000007.1"/>
</dbReference>
<dbReference type="PROSITE" id="PS51186">
    <property type="entry name" value="GNAT"/>
    <property type="match status" value="1"/>
</dbReference>
<feature type="domain" description="N-acetyltransferase" evidence="3">
    <location>
        <begin position="7"/>
        <end position="150"/>
    </location>
</feature>
<evidence type="ECO:0000259" key="3">
    <source>
        <dbReference type="PROSITE" id="PS51186"/>
    </source>
</evidence>
<sequence length="150" mass="16894">MTHIHGAAIRAYCAADRDRLAQVWLEASRIGHPFMSEAELLDQQARVRDIYLPQAENWVVELDGEPAGFIGLIDDFIGGLFVDPAAHGQGFGKALVLHALALKGVLELDVYAENELAVGFYRRLGFIETLRRDEDDEGRRQEVIRMRYQA</sequence>
<dbReference type="CDD" id="cd04301">
    <property type="entry name" value="NAT_SF"/>
    <property type="match status" value="1"/>
</dbReference>
<evidence type="ECO:0000256" key="2">
    <source>
        <dbReference type="ARBA" id="ARBA00023315"/>
    </source>
</evidence>
<accession>A0ABR9GTC0</accession>
<evidence type="ECO:0000313" key="4">
    <source>
        <dbReference type="EMBL" id="MBE1206909.1"/>
    </source>
</evidence>
<reference evidence="4 5" key="1">
    <citation type="submission" date="2020-09" db="EMBL/GenBank/DDBJ databases">
        <title>Draft Genome Sequence of Aminobacter carboxidus type strain DSM 1086, a soil Gram-negative carboxydobacterium.</title>
        <authorList>
            <person name="Turrini P."/>
            <person name="Tescari M."/>
            <person name="Artuso I."/>
            <person name="Lugli G.A."/>
            <person name="Frangipani E."/>
            <person name="Ventura M."/>
            <person name="Visca P."/>
        </authorList>
    </citation>
    <scope>NUCLEOTIDE SEQUENCE [LARGE SCALE GENOMIC DNA]</scope>
    <source>
        <strain evidence="4 5">DSM 1086</strain>
    </source>
</reference>
<keyword evidence="2" id="KW-0012">Acyltransferase</keyword>
<organism evidence="4 5">
    <name type="scientific">Aminobacter carboxidus</name>
    <dbReference type="NCBI Taxonomy" id="376165"/>
    <lineage>
        <taxon>Bacteria</taxon>
        <taxon>Pseudomonadati</taxon>
        <taxon>Pseudomonadota</taxon>
        <taxon>Alphaproteobacteria</taxon>
        <taxon>Hyphomicrobiales</taxon>
        <taxon>Phyllobacteriaceae</taxon>
        <taxon>Aminobacter</taxon>
    </lineage>
</organism>
<dbReference type="SUPFAM" id="SSF55729">
    <property type="entry name" value="Acyl-CoA N-acyltransferases (Nat)"/>
    <property type="match status" value="1"/>
</dbReference>
<name>A0ABR9GTC0_9HYPH</name>